<dbReference type="Proteomes" id="UP000030665">
    <property type="component" value="Unassembled WGS sequence"/>
</dbReference>
<keyword evidence="13" id="KW-1185">Reference proteome</keyword>
<comment type="similarity">
    <text evidence="2">Belongs to the TIM16/PAM16 family.</text>
</comment>
<dbReference type="GO" id="GO:0005744">
    <property type="term" value="C:TIM23 mitochondrial import inner membrane translocase complex"/>
    <property type="evidence" value="ECO:0007669"/>
    <property type="project" value="InterPro"/>
</dbReference>
<evidence type="ECO:0000256" key="4">
    <source>
        <dbReference type="ARBA" id="ARBA00022792"/>
    </source>
</evidence>
<dbReference type="STRING" id="36087.A0A077ZHN2"/>
<keyword evidence="6" id="KW-0811">Translocation</keyword>
<organism evidence="12 13">
    <name type="scientific">Trichuris trichiura</name>
    <name type="common">Whipworm</name>
    <name type="synonym">Trichocephalus trichiurus</name>
    <dbReference type="NCBI Taxonomy" id="36087"/>
    <lineage>
        <taxon>Eukaryota</taxon>
        <taxon>Metazoa</taxon>
        <taxon>Ecdysozoa</taxon>
        <taxon>Nematoda</taxon>
        <taxon>Enoplea</taxon>
        <taxon>Dorylaimia</taxon>
        <taxon>Trichinellida</taxon>
        <taxon>Trichuridae</taxon>
        <taxon>Trichuris</taxon>
    </lineage>
</organism>
<dbReference type="AlphaFoldDB" id="A0A077ZHN2"/>
<dbReference type="OrthoDB" id="10262892at2759"/>
<gene>
    <name evidence="12" type="ORF">TTRE_0000764101</name>
</gene>
<accession>A0A077ZHN2</accession>
<keyword evidence="3" id="KW-0813">Transport</keyword>
<dbReference type="PANTHER" id="PTHR12388:SF0">
    <property type="entry name" value="MITOCHONDRIAL IMPORT INNER MEMBRANE TRANSLOCASE SUBUNIT TIM16"/>
    <property type="match status" value="1"/>
</dbReference>
<sequence length="152" mass="17349">MSWPRYIANIILIASQAVGRALSRAIREELNASRQAAASRSSPGRQESIHKGAVHNLKHGMTLQARKRIYLQEAIQILNVSPNLEREEIKKRYDHLFAVNDKAKGGSLYIQSKVVRAKERIDEEIRNREQSNESNSKEKCPNESAKREEQNT</sequence>
<dbReference type="PANTHER" id="PTHR12388">
    <property type="entry name" value="MITOCHONDRIA ASSOCIATED GRANULOCYTE MACROPHAGE CSF SIGNALING MOLECULE"/>
    <property type="match status" value="1"/>
</dbReference>
<keyword evidence="5" id="KW-0653">Protein transport</keyword>
<comment type="subcellular location">
    <subcellularLocation>
        <location evidence="1">Mitochondrion inner membrane</location>
        <topology evidence="1">Peripheral membrane protein</topology>
        <orientation evidence="1">Matrix side</orientation>
    </subcellularLocation>
</comment>
<evidence type="ECO:0000313" key="13">
    <source>
        <dbReference type="Proteomes" id="UP000030665"/>
    </source>
</evidence>
<evidence type="ECO:0000256" key="9">
    <source>
        <dbReference type="ARBA" id="ARBA00059904"/>
    </source>
</evidence>
<comment type="function">
    <text evidence="9">Regulates ATP-dependent protein translocation into the mitochondrial matrix.</text>
</comment>
<feature type="region of interest" description="Disordered" evidence="11">
    <location>
        <begin position="120"/>
        <end position="152"/>
    </location>
</feature>
<evidence type="ECO:0000256" key="2">
    <source>
        <dbReference type="ARBA" id="ARBA00008817"/>
    </source>
</evidence>
<dbReference type="Pfam" id="PF03656">
    <property type="entry name" value="Pam16"/>
    <property type="match status" value="1"/>
</dbReference>
<proteinExistence type="inferred from homology"/>
<keyword evidence="7" id="KW-0496">Mitochondrion</keyword>
<dbReference type="GO" id="GO:0030150">
    <property type="term" value="P:protein import into mitochondrial matrix"/>
    <property type="evidence" value="ECO:0007669"/>
    <property type="project" value="InterPro"/>
</dbReference>
<evidence type="ECO:0000256" key="7">
    <source>
        <dbReference type="ARBA" id="ARBA00023128"/>
    </source>
</evidence>
<evidence type="ECO:0000256" key="1">
    <source>
        <dbReference type="ARBA" id="ARBA00004443"/>
    </source>
</evidence>
<evidence type="ECO:0000256" key="3">
    <source>
        <dbReference type="ARBA" id="ARBA00022448"/>
    </source>
</evidence>
<name>A0A077ZHN2_TRITR</name>
<dbReference type="InterPro" id="IPR036869">
    <property type="entry name" value="J_dom_sf"/>
</dbReference>
<protein>
    <recommendedName>
        <fullName evidence="10">Mitochondrial import inner membrane translocase subunit tim-16</fullName>
    </recommendedName>
</protein>
<dbReference type="FunFam" id="1.10.287.110:FF:000006">
    <property type="entry name" value="Import inner membrane translocase subunit TIM16"/>
    <property type="match status" value="1"/>
</dbReference>
<keyword evidence="4" id="KW-0999">Mitochondrion inner membrane</keyword>
<dbReference type="Gene3D" id="1.10.287.110">
    <property type="entry name" value="DnaJ domain"/>
    <property type="match status" value="1"/>
</dbReference>
<evidence type="ECO:0000256" key="5">
    <source>
        <dbReference type="ARBA" id="ARBA00022927"/>
    </source>
</evidence>
<reference evidence="12" key="2">
    <citation type="submission" date="2014-03" db="EMBL/GenBank/DDBJ databases">
        <title>The whipworm genome and dual-species transcriptomics of an intimate host-pathogen interaction.</title>
        <authorList>
            <person name="Foth B.J."/>
            <person name="Tsai I.J."/>
            <person name="Reid A.J."/>
            <person name="Bancroft A.J."/>
            <person name="Nichol S."/>
            <person name="Tracey A."/>
            <person name="Holroyd N."/>
            <person name="Cotton J.A."/>
            <person name="Stanley E.J."/>
            <person name="Zarowiecki M."/>
            <person name="Liu J.Z."/>
            <person name="Huckvale T."/>
            <person name="Cooper P.J."/>
            <person name="Grencis R.K."/>
            <person name="Berriman M."/>
        </authorList>
    </citation>
    <scope>NUCLEOTIDE SEQUENCE [LARGE SCALE GENOMIC DNA]</scope>
</reference>
<evidence type="ECO:0000256" key="10">
    <source>
        <dbReference type="ARBA" id="ARBA00071356"/>
    </source>
</evidence>
<evidence type="ECO:0000256" key="6">
    <source>
        <dbReference type="ARBA" id="ARBA00023010"/>
    </source>
</evidence>
<dbReference type="EMBL" id="HG806554">
    <property type="protein sequence ID" value="CDW59309.1"/>
    <property type="molecule type" value="Genomic_DNA"/>
</dbReference>
<reference evidence="12" key="1">
    <citation type="submission" date="2014-01" db="EMBL/GenBank/DDBJ databases">
        <authorList>
            <person name="Aslett M."/>
        </authorList>
    </citation>
    <scope>NUCLEOTIDE SEQUENCE</scope>
</reference>
<keyword evidence="8" id="KW-0472">Membrane</keyword>
<evidence type="ECO:0000256" key="8">
    <source>
        <dbReference type="ARBA" id="ARBA00023136"/>
    </source>
</evidence>
<evidence type="ECO:0000313" key="12">
    <source>
        <dbReference type="EMBL" id="CDW59309.1"/>
    </source>
</evidence>
<dbReference type="InterPro" id="IPR005341">
    <property type="entry name" value="Tim16"/>
</dbReference>
<evidence type="ECO:0000256" key="11">
    <source>
        <dbReference type="SAM" id="MobiDB-lite"/>
    </source>
</evidence>